<dbReference type="InterPro" id="IPR009003">
    <property type="entry name" value="Peptidase_S1_PA"/>
</dbReference>
<keyword evidence="1" id="KW-1015">Disulfide bond</keyword>
<dbReference type="GO" id="GO:0006508">
    <property type="term" value="P:proteolysis"/>
    <property type="evidence" value="ECO:0007669"/>
    <property type="project" value="InterPro"/>
</dbReference>
<dbReference type="Pfam" id="PF00089">
    <property type="entry name" value="Trypsin"/>
    <property type="match status" value="1"/>
</dbReference>
<sequence length="166" mass="18775">MPNGVIISSFETSCRVCFRKDVESREGCLGADMPEHCFVSASQLTVRLPWRSSEKFRVTLRALRLIPHPQYRHRCRNNDIALIELPKDLSCNSFTIPLCLPTQDEIKKNIALIIAGWGAVTSDGEGGHRFLHKESCRSQKNKNPVSHKKNPASRKSIMYATKINIL</sequence>
<comment type="caution">
    <text evidence="4">The sequence shown here is derived from an EMBL/GenBank/DDBJ whole genome shotgun (WGS) entry which is preliminary data.</text>
</comment>
<reference evidence="4 5" key="1">
    <citation type="submission" date="2021-06" db="EMBL/GenBank/DDBJ databases">
        <title>Caerostris extrusa draft genome.</title>
        <authorList>
            <person name="Kono N."/>
            <person name="Arakawa K."/>
        </authorList>
    </citation>
    <scope>NUCLEOTIDE SEQUENCE [LARGE SCALE GENOMIC DNA]</scope>
</reference>
<proteinExistence type="predicted"/>
<accession>A0AAV4U2L9</accession>
<dbReference type="AlphaFoldDB" id="A0AAV4U2L9"/>
<evidence type="ECO:0000313" key="4">
    <source>
        <dbReference type="EMBL" id="GIY51991.1"/>
    </source>
</evidence>
<protein>
    <submittedName>
        <fullName evidence="4">Peptidase S1 domain-containing protein</fullName>
    </submittedName>
</protein>
<dbReference type="GO" id="GO:0004252">
    <property type="term" value="F:serine-type endopeptidase activity"/>
    <property type="evidence" value="ECO:0007669"/>
    <property type="project" value="InterPro"/>
</dbReference>
<dbReference type="PANTHER" id="PTHR24252:SF7">
    <property type="entry name" value="HYALIN"/>
    <property type="match status" value="1"/>
</dbReference>
<organism evidence="4 5">
    <name type="scientific">Caerostris extrusa</name>
    <name type="common">Bark spider</name>
    <name type="synonym">Caerostris bankana</name>
    <dbReference type="NCBI Taxonomy" id="172846"/>
    <lineage>
        <taxon>Eukaryota</taxon>
        <taxon>Metazoa</taxon>
        <taxon>Ecdysozoa</taxon>
        <taxon>Arthropoda</taxon>
        <taxon>Chelicerata</taxon>
        <taxon>Arachnida</taxon>
        <taxon>Araneae</taxon>
        <taxon>Araneomorphae</taxon>
        <taxon>Entelegynae</taxon>
        <taxon>Araneoidea</taxon>
        <taxon>Araneidae</taxon>
        <taxon>Caerostris</taxon>
    </lineage>
</organism>
<dbReference type="PANTHER" id="PTHR24252">
    <property type="entry name" value="ACROSIN-RELATED"/>
    <property type="match status" value="1"/>
</dbReference>
<dbReference type="Proteomes" id="UP001054945">
    <property type="component" value="Unassembled WGS sequence"/>
</dbReference>
<evidence type="ECO:0000256" key="2">
    <source>
        <dbReference type="SAM" id="MobiDB-lite"/>
    </source>
</evidence>
<dbReference type="InterPro" id="IPR001254">
    <property type="entry name" value="Trypsin_dom"/>
</dbReference>
<gene>
    <name evidence="4" type="primary">AVEN_74589_1</name>
    <name evidence="4" type="ORF">CEXT_422431</name>
</gene>
<feature type="region of interest" description="Disordered" evidence="2">
    <location>
        <begin position="133"/>
        <end position="153"/>
    </location>
</feature>
<dbReference type="SUPFAM" id="SSF50494">
    <property type="entry name" value="Trypsin-like serine proteases"/>
    <property type="match status" value="1"/>
</dbReference>
<dbReference type="InterPro" id="IPR043504">
    <property type="entry name" value="Peptidase_S1_PA_chymotrypsin"/>
</dbReference>
<feature type="domain" description="Peptidase S1" evidence="3">
    <location>
        <begin position="36"/>
        <end position="139"/>
    </location>
</feature>
<name>A0AAV4U2L9_CAEEX</name>
<evidence type="ECO:0000313" key="5">
    <source>
        <dbReference type="Proteomes" id="UP001054945"/>
    </source>
</evidence>
<evidence type="ECO:0000256" key="1">
    <source>
        <dbReference type="ARBA" id="ARBA00023157"/>
    </source>
</evidence>
<dbReference type="Gene3D" id="2.40.10.10">
    <property type="entry name" value="Trypsin-like serine proteases"/>
    <property type="match status" value="2"/>
</dbReference>
<evidence type="ECO:0000259" key="3">
    <source>
        <dbReference type="Pfam" id="PF00089"/>
    </source>
</evidence>
<keyword evidence="5" id="KW-1185">Reference proteome</keyword>
<dbReference type="EMBL" id="BPLR01012183">
    <property type="protein sequence ID" value="GIY51991.1"/>
    <property type="molecule type" value="Genomic_DNA"/>
</dbReference>